<dbReference type="OrthoDB" id="1305246at2759"/>
<evidence type="ECO:0000313" key="2">
    <source>
        <dbReference type="EMBL" id="PIN05695.1"/>
    </source>
</evidence>
<dbReference type="PANTHER" id="PTHR36607:SF20">
    <property type="entry name" value="AMINOTRANSFERASE-LIKE PLANT MOBILE DOMAIN-CONTAINING PROTEIN"/>
    <property type="match status" value="1"/>
</dbReference>
<organism evidence="2 3">
    <name type="scientific">Handroanthus impetiginosus</name>
    <dbReference type="NCBI Taxonomy" id="429701"/>
    <lineage>
        <taxon>Eukaryota</taxon>
        <taxon>Viridiplantae</taxon>
        <taxon>Streptophyta</taxon>
        <taxon>Embryophyta</taxon>
        <taxon>Tracheophyta</taxon>
        <taxon>Spermatophyta</taxon>
        <taxon>Magnoliopsida</taxon>
        <taxon>eudicotyledons</taxon>
        <taxon>Gunneridae</taxon>
        <taxon>Pentapetalae</taxon>
        <taxon>asterids</taxon>
        <taxon>lamiids</taxon>
        <taxon>Lamiales</taxon>
        <taxon>Bignoniaceae</taxon>
        <taxon>Crescentiina</taxon>
        <taxon>Tabebuia alliance</taxon>
        <taxon>Handroanthus</taxon>
    </lineage>
</organism>
<accession>A0A2G9GKF4</accession>
<dbReference type="EMBL" id="NKXS01004654">
    <property type="protein sequence ID" value="PIN05695.1"/>
    <property type="molecule type" value="Genomic_DNA"/>
</dbReference>
<gene>
    <name evidence="2" type="ORF">CDL12_21766</name>
</gene>
<feature type="compositionally biased region" description="Low complexity" evidence="1">
    <location>
        <begin position="161"/>
        <end position="176"/>
    </location>
</feature>
<proteinExistence type="predicted"/>
<keyword evidence="3" id="KW-1185">Reference proteome</keyword>
<dbReference type="Proteomes" id="UP000231279">
    <property type="component" value="Unassembled WGS sequence"/>
</dbReference>
<feature type="region of interest" description="Disordered" evidence="1">
    <location>
        <begin position="160"/>
        <end position="215"/>
    </location>
</feature>
<dbReference type="AlphaFoldDB" id="A0A2G9GKF4"/>
<name>A0A2G9GKF4_9LAMI</name>
<protein>
    <submittedName>
        <fullName evidence="2">Uncharacterized protein</fullName>
    </submittedName>
</protein>
<evidence type="ECO:0000256" key="1">
    <source>
        <dbReference type="SAM" id="MobiDB-lite"/>
    </source>
</evidence>
<reference evidence="3" key="1">
    <citation type="journal article" date="2018" name="Gigascience">
        <title>Genome assembly of the Pink Ipe (Handroanthus impetiginosus, Bignoniaceae), a highly valued, ecologically keystone Neotropical timber forest tree.</title>
        <authorList>
            <person name="Silva-Junior O.B."/>
            <person name="Grattapaglia D."/>
            <person name="Novaes E."/>
            <person name="Collevatti R.G."/>
        </authorList>
    </citation>
    <scope>NUCLEOTIDE SEQUENCE [LARGE SCALE GENOMIC DNA]</scope>
    <source>
        <strain evidence="3">cv. UFG-1</strain>
    </source>
</reference>
<sequence length="215" mass="24866">MTQFSGEGGSRYFDPKEARKRIYEGDSTHSTYNMITKNKNLLFVDNGKARELEYDYFIAIRLNYLPLRQGERFIIEPYSPHRFSYQFGYYHKVLGILRNNPFTINLMLEADLEYGLHYCRLCTLFKSISKAWFPKGVNSPIDNDNDVQIVEITESLKVNKSKSTSHSSEESGSTDSYWKRSKRDLETLRQTDVDGNEIGNNPSPTEGFAKKILIS</sequence>
<dbReference type="PANTHER" id="PTHR36607">
    <property type="entry name" value="1,2-DIHYDROXY-3-KETO-5-METHYLTHIOPENTENE DIOXYGENASE 4"/>
    <property type="match status" value="1"/>
</dbReference>
<evidence type="ECO:0000313" key="3">
    <source>
        <dbReference type="Proteomes" id="UP000231279"/>
    </source>
</evidence>
<feature type="compositionally biased region" description="Basic and acidic residues" evidence="1">
    <location>
        <begin position="183"/>
        <end position="192"/>
    </location>
</feature>
<comment type="caution">
    <text evidence="2">The sequence shown here is derived from an EMBL/GenBank/DDBJ whole genome shotgun (WGS) entry which is preliminary data.</text>
</comment>